<dbReference type="SUPFAM" id="SSF81296">
    <property type="entry name" value="E set domains"/>
    <property type="match status" value="1"/>
</dbReference>
<name>A0A951UID1_9NOST</name>
<dbReference type="SUPFAM" id="SSF50965">
    <property type="entry name" value="Galactose oxidase, central domain"/>
    <property type="match status" value="1"/>
</dbReference>
<gene>
    <name evidence="4" type="ORF">KME32_26355</name>
</gene>
<organism evidence="4 5">
    <name type="scientific">Mojavia pulchra JT2-VF2</name>
    <dbReference type="NCBI Taxonomy" id="287848"/>
    <lineage>
        <taxon>Bacteria</taxon>
        <taxon>Bacillati</taxon>
        <taxon>Cyanobacteriota</taxon>
        <taxon>Cyanophyceae</taxon>
        <taxon>Nostocales</taxon>
        <taxon>Nostocaceae</taxon>
    </lineage>
</organism>
<dbReference type="Gene3D" id="2.130.10.80">
    <property type="entry name" value="Galactose oxidase/kelch, beta-propeller"/>
    <property type="match status" value="1"/>
</dbReference>
<feature type="domain" description="Galactose oxidase-like Early set" evidence="3">
    <location>
        <begin position="423"/>
        <end position="516"/>
    </location>
</feature>
<reference evidence="4" key="2">
    <citation type="journal article" date="2022" name="Microbiol. Resour. Announc.">
        <title>Metagenome Sequencing to Explore Phylogenomics of Terrestrial Cyanobacteria.</title>
        <authorList>
            <person name="Ward R.D."/>
            <person name="Stajich J.E."/>
            <person name="Johansen J.R."/>
            <person name="Huntemann M."/>
            <person name="Clum A."/>
            <person name="Foster B."/>
            <person name="Foster B."/>
            <person name="Roux S."/>
            <person name="Palaniappan K."/>
            <person name="Varghese N."/>
            <person name="Mukherjee S."/>
            <person name="Reddy T.B.K."/>
            <person name="Daum C."/>
            <person name="Copeland A."/>
            <person name="Chen I.A."/>
            <person name="Ivanova N.N."/>
            <person name="Kyrpides N.C."/>
            <person name="Shapiro N."/>
            <person name="Eloe-Fadrosh E.A."/>
            <person name="Pietrasiak N."/>
        </authorList>
    </citation>
    <scope>NUCLEOTIDE SEQUENCE</scope>
    <source>
        <strain evidence="4">JT2-VF2</strain>
    </source>
</reference>
<reference evidence="4" key="1">
    <citation type="submission" date="2021-05" db="EMBL/GenBank/DDBJ databases">
        <authorList>
            <person name="Pietrasiak N."/>
            <person name="Ward R."/>
            <person name="Stajich J.E."/>
            <person name="Kurbessoian T."/>
        </authorList>
    </citation>
    <scope>NUCLEOTIDE SEQUENCE</scope>
    <source>
        <strain evidence="4">JT2-VF2</strain>
    </source>
</reference>
<dbReference type="EMBL" id="JAHHHN010000023">
    <property type="protein sequence ID" value="MBW4564587.1"/>
    <property type="molecule type" value="Genomic_DNA"/>
</dbReference>
<evidence type="ECO:0000313" key="4">
    <source>
        <dbReference type="EMBL" id="MBW4564587.1"/>
    </source>
</evidence>
<accession>A0A951UID1</accession>
<dbReference type="InterPro" id="IPR013783">
    <property type="entry name" value="Ig-like_fold"/>
</dbReference>
<dbReference type="InterPro" id="IPR011043">
    <property type="entry name" value="Gal_Oxase/kelch_b-propeller"/>
</dbReference>
<dbReference type="InterPro" id="IPR037293">
    <property type="entry name" value="Gal_Oxidase_central_sf"/>
</dbReference>
<dbReference type="Pfam" id="PF09118">
    <property type="entry name" value="GO-like_E_set"/>
    <property type="match status" value="1"/>
</dbReference>
<proteinExistence type="predicted"/>
<evidence type="ECO:0000256" key="1">
    <source>
        <dbReference type="ARBA" id="ARBA00022729"/>
    </source>
</evidence>
<dbReference type="Pfam" id="PF07250">
    <property type="entry name" value="Glyoxal_oxid_N"/>
    <property type="match status" value="1"/>
</dbReference>
<dbReference type="InterPro" id="IPR014756">
    <property type="entry name" value="Ig_E-set"/>
</dbReference>
<comment type="caution">
    <text evidence="4">The sequence shown here is derived from an EMBL/GenBank/DDBJ whole genome shotgun (WGS) entry which is preliminary data.</text>
</comment>
<dbReference type="Gene3D" id="2.60.40.10">
    <property type="entry name" value="Immunoglobulins"/>
    <property type="match status" value="1"/>
</dbReference>
<evidence type="ECO:0000259" key="2">
    <source>
        <dbReference type="Pfam" id="PF07250"/>
    </source>
</evidence>
<sequence length="517" mass="55592">MRRLFRPQQLLSLVFALITVIVILSGVSTKQFVLAQSGTNPALVGSWAGPYPWPLVPIHASVGPNGKVIAWQRPKLAPANTPQSIVWDPNTKAFTSVPTVATDIFCAGHAFAPSGRLLVAGGHEGSPTPDPNQQADIGSNDSNVYDFNTNSWFSYIDKMNKGRWYPTVTYLGNGEAAVVAGTNNDEQDIVTIPEVWTSGATYRSLTAAPQKLDNYPWGFVAPSGRVFYSGPNRTTRVLNTVGTGQWSTVSNSNLGDRFYGSSVMYDNGRVLIVGGGLEKYSGLPTNTAEVIDVAVSNQWIPVPSMAFRRRHHNATLLPDGKIIVTGGTSGSGFNTAIENGVDRTVLPAEMWDPATKQWSTMASMKVGRFYHSFAALLPDGRVLVGGGGLPLAAGEPSDGNDPKNQGHYDVEIYSPPYLFAGMRPTIASAPTSVSYSQQFAVNTPDAANITSVSWIRLSSVTHGFNENQRINRLNYTKTAGSLNVTAPSDRNLCPPGHYMLFILNNGVPSVAKIVQIS</sequence>
<dbReference type="PANTHER" id="PTHR32208">
    <property type="entry name" value="SECRETED PROTEIN-RELATED"/>
    <property type="match status" value="1"/>
</dbReference>
<dbReference type="CDD" id="cd02851">
    <property type="entry name" value="E_set_GO_C"/>
    <property type="match status" value="1"/>
</dbReference>
<evidence type="ECO:0000259" key="3">
    <source>
        <dbReference type="Pfam" id="PF09118"/>
    </source>
</evidence>
<keyword evidence="1" id="KW-0732">Signal</keyword>
<protein>
    <submittedName>
        <fullName evidence="4">DUF1929 domain-containing protein</fullName>
    </submittedName>
</protein>
<dbReference type="InterPro" id="IPR015202">
    <property type="entry name" value="GO-like_E_set"/>
</dbReference>
<dbReference type="SMART" id="SM00612">
    <property type="entry name" value="Kelch"/>
    <property type="match status" value="3"/>
</dbReference>
<dbReference type="Proteomes" id="UP000715781">
    <property type="component" value="Unassembled WGS sequence"/>
</dbReference>
<dbReference type="AlphaFoldDB" id="A0A951UID1"/>
<dbReference type="PANTHER" id="PTHR32208:SF21">
    <property type="entry name" value="LOW QUALITY PROTEIN: ALDEHYDE OXIDASE GLOX-LIKE"/>
    <property type="match status" value="1"/>
</dbReference>
<feature type="domain" description="Glyoxal oxidase N-terminal" evidence="2">
    <location>
        <begin position="296"/>
        <end position="387"/>
    </location>
</feature>
<dbReference type="InterPro" id="IPR006652">
    <property type="entry name" value="Kelch_1"/>
</dbReference>
<dbReference type="InterPro" id="IPR009880">
    <property type="entry name" value="Glyoxal_oxidase_N"/>
</dbReference>
<evidence type="ECO:0000313" key="5">
    <source>
        <dbReference type="Proteomes" id="UP000715781"/>
    </source>
</evidence>